<feature type="compositionally biased region" description="Low complexity" evidence="1">
    <location>
        <begin position="90"/>
        <end position="111"/>
    </location>
</feature>
<feature type="non-terminal residue" evidence="3">
    <location>
        <position position="1"/>
    </location>
</feature>
<feature type="region of interest" description="Disordered" evidence="1">
    <location>
        <begin position="37"/>
        <end position="139"/>
    </location>
</feature>
<feature type="compositionally biased region" description="Polar residues" evidence="1">
    <location>
        <begin position="126"/>
        <end position="137"/>
    </location>
</feature>
<evidence type="ECO:0000256" key="1">
    <source>
        <dbReference type="SAM" id="MobiDB-lite"/>
    </source>
</evidence>
<reference evidence="4" key="1">
    <citation type="submission" date="2022-10" db="EMBL/GenBank/DDBJ databases">
        <title>Genome assembly of Pristionchus species.</title>
        <authorList>
            <person name="Yoshida K."/>
            <person name="Sommer R.J."/>
        </authorList>
    </citation>
    <scope>NUCLEOTIDE SEQUENCE [LARGE SCALE GENOMIC DNA]</scope>
    <source>
        <strain evidence="4">RS5460</strain>
    </source>
</reference>
<keyword evidence="2" id="KW-0812">Transmembrane</keyword>
<keyword evidence="2" id="KW-1133">Transmembrane helix</keyword>
<comment type="caution">
    <text evidence="3">The sequence shown here is derived from an EMBL/GenBank/DDBJ whole genome shotgun (WGS) entry which is preliminary data.</text>
</comment>
<proteinExistence type="predicted"/>
<protein>
    <submittedName>
        <fullName evidence="3">Uncharacterized protein</fullName>
    </submittedName>
</protein>
<evidence type="ECO:0000313" key="3">
    <source>
        <dbReference type="EMBL" id="GMR59707.1"/>
    </source>
</evidence>
<dbReference type="PRINTS" id="PR01217">
    <property type="entry name" value="PRICHEXTENSN"/>
</dbReference>
<feature type="compositionally biased region" description="Pro residues" evidence="1">
    <location>
        <begin position="67"/>
        <end position="82"/>
    </location>
</feature>
<accession>A0AAN5DCK4</accession>
<keyword evidence="4" id="KW-1185">Reference proteome</keyword>
<feature type="transmembrane region" description="Helical" evidence="2">
    <location>
        <begin position="12"/>
        <end position="35"/>
    </location>
</feature>
<dbReference type="AlphaFoldDB" id="A0AAN5DCK4"/>
<dbReference type="EMBL" id="BTRK01000006">
    <property type="protein sequence ID" value="GMR59707.1"/>
    <property type="molecule type" value="Genomic_DNA"/>
</dbReference>
<evidence type="ECO:0000256" key="2">
    <source>
        <dbReference type="SAM" id="Phobius"/>
    </source>
</evidence>
<keyword evidence="2" id="KW-0472">Membrane</keyword>
<dbReference type="Proteomes" id="UP001328107">
    <property type="component" value="Unassembled WGS sequence"/>
</dbReference>
<evidence type="ECO:0000313" key="4">
    <source>
        <dbReference type="Proteomes" id="UP001328107"/>
    </source>
</evidence>
<organism evidence="3 4">
    <name type="scientific">Pristionchus mayeri</name>
    <dbReference type="NCBI Taxonomy" id="1317129"/>
    <lineage>
        <taxon>Eukaryota</taxon>
        <taxon>Metazoa</taxon>
        <taxon>Ecdysozoa</taxon>
        <taxon>Nematoda</taxon>
        <taxon>Chromadorea</taxon>
        <taxon>Rhabditida</taxon>
        <taxon>Rhabditina</taxon>
        <taxon>Diplogasteromorpha</taxon>
        <taxon>Diplogasteroidea</taxon>
        <taxon>Neodiplogasteridae</taxon>
        <taxon>Pristionchus</taxon>
    </lineage>
</organism>
<gene>
    <name evidence="3" type="ORF">PMAYCL1PPCAC_29902</name>
</gene>
<name>A0AAN5DCK4_9BILA</name>
<sequence length="167" mass="18031">GRMILLNGMTLSFAPLLILMVLPLISLSLVSCAALKKKKEKKQPPTAPPPKKHLGTPVPRSTKPKTEPVPSPQPKPPLPEPPVPKEETTAPEITPAPSTTSLVPTTTAAPVPETPVPDEDFEETLPATSRNASSTGGSPVFDWEMCVDYTPDVIIQHEFLFQLLERS</sequence>